<dbReference type="PANTHER" id="PTHR42711:SF17">
    <property type="entry name" value="ABC TRANSPORTER ATP-BINDING PROTEIN"/>
    <property type="match status" value="1"/>
</dbReference>
<dbReference type="InterPro" id="IPR027417">
    <property type="entry name" value="P-loop_NTPase"/>
</dbReference>
<sequence length="83" mass="9026">MITVKNLTKTSKNKTILKNVSLTVDKGEIIALVGPNGAGKTTLINCLTGLIRPTSGEIKLFGKNPMNKKIKSILVSCFKKVRR</sequence>
<dbReference type="GO" id="GO:0016887">
    <property type="term" value="F:ATP hydrolysis activity"/>
    <property type="evidence" value="ECO:0007669"/>
    <property type="project" value="InterPro"/>
</dbReference>
<comment type="caution">
    <text evidence="5">The sequence shown here is derived from an EMBL/GenBank/DDBJ whole genome shotgun (WGS) entry which is preliminary data.</text>
</comment>
<organism evidence="5 6">
    <name type="scientific">Enterococcus caccae ATCC BAA-1240</name>
    <dbReference type="NCBI Taxonomy" id="1158612"/>
    <lineage>
        <taxon>Bacteria</taxon>
        <taxon>Bacillati</taxon>
        <taxon>Bacillota</taxon>
        <taxon>Bacilli</taxon>
        <taxon>Lactobacillales</taxon>
        <taxon>Enterococcaceae</taxon>
        <taxon>Enterococcus</taxon>
    </lineage>
</organism>
<accession>R3WCC4</accession>
<keyword evidence="1" id="KW-0813">Transport</keyword>
<keyword evidence="2" id="KW-0547">Nucleotide-binding</keyword>
<dbReference type="Proteomes" id="UP000013840">
    <property type="component" value="Unassembled WGS sequence"/>
</dbReference>
<gene>
    <name evidence="5" type="ORF">UC7_01933</name>
</gene>
<evidence type="ECO:0000256" key="1">
    <source>
        <dbReference type="ARBA" id="ARBA00022448"/>
    </source>
</evidence>
<evidence type="ECO:0000256" key="3">
    <source>
        <dbReference type="ARBA" id="ARBA00022840"/>
    </source>
</evidence>
<reference evidence="5 6" key="1">
    <citation type="submission" date="2013-02" db="EMBL/GenBank/DDBJ databases">
        <title>The Genome Sequence of Enterococcus caccae BAA-1240.</title>
        <authorList>
            <consortium name="The Broad Institute Genome Sequencing Platform"/>
            <consortium name="The Broad Institute Genome Sequencing Center for Infectious Disease"/>
            <person name="Earl A.M."/>
            <person name="Gilmore M.S."/>
            <person name="Lebreton F."/>
            <person name="Walker B."/>
            <person name="Young S.K."/>
            <person name="Zeng Q."/>
            <person name="Gargeya S."/>
            <person name="Fitzgerald M."/>
            <person name="Haas B."/>
            <person name="Abouelleil A."/>
            <person name="Alvarado L."/>
            <person name="Arachchi H.M."/>
            <person name="Berlin A.M."/>
            <person name="Chapman S.B."/>
            <person name="Dewar J."/>
            <person name="Goldberg J."/>
            <person name="Griggs A."/>
            <person name="Gujja S."/>
            <person name="Hansen M."/>
            <person name="Howarth C."/>
            <person name="Imamovic A."/>
            <person name="Larimer J."/>
            <person name="McCowan C."/>
            <person name="Murphy C."/>
            <person name="Neiman D."/>
            <person name="Pearson M."/>
            <person name="Priest M."/>
            <person name="Roberts A."/>
            <person name="Saif S."/>
            <person name="Shea T."/>
            <person name="Sisk P."/>
            <person name="Sykes S."/>
            <person name="Wortman J."/>
            <person name="Nusbaum C."/>
            <person name="Birren B."/>
        </authorList>
    </citation>
    <scope>NUCLEOTIDE SEQUENCE [LARGE SCALE GENOMIC DNA]</scope>
    <source>
        <strain evidence="5 6">ATCC BAA-1240</strain>
    </source>
</reference>
<dbReference type="PANTHER" id="PTHR42711">
    <property type="entry name" value="ABC TRANSPORTER ATP-BINDING PROTEIN"/>
    <property type="match status" value="1"/>
</dbReference>
<dbReference type="STRING" id="317735.RU98_GL002919"/>
<dbReference type="eggNOG" id="COG1131">
    <property type="taxonomic scope" value="Bacteria"/>
</dbReference>
<evidence type="ECO:0000313" key="6">
    <source>
        <dbReference type="Proteomes" id="UP000013840"/>
    </source>
</evidence>
<dbReference type="AlphaFoldDB" id="R3WCC4"/>
<name>R3WCC4_9ENTE</name>
<dbReference type="Pfam" id="PF00005">
    <property type="entry name" value="ABC_tran"/>
    <property type="match status" value="1"/>
</dbReference>
<dbReference type="PATRIC" id="fig|1158612.3.peg.1909"/>
<dbReference type="EMBL" id="AJAU01000018">
    <property type="protein sequence ID" value="EOL45127.1"/>
    <property type="molecule type" value="Genomic_DNA"/>
</dbReference>
<dbReference type="InterPro" id="IPR003439">
    <property type="entry name" value="ABC_transporter-like_ATP-bd"/>
</dbReference>
<evidence type="ECO:0000256" key="2">
    <source>
        <dbReference type="ARBA" id="ARBA00022741"/>
    </source>
</evidence>
<dbReference type="GO" id="GO:0005524">
    <property type="term" value="F:ATP binding"/>
    <property type="evidence" value="ECO:0007669"/>
    <property type="project" value="UniProtKB-KW"/>
</dbReference>
<dbReference type="InterPro" id="IPR050763">
    <property type="entry name" value="ABC_transporter_ATP-binding"/>
</dbReference>
<dbReference type="RefSeq" id="WP_010772042.1">
    <property type="nucleotide sequence ID" value="NZ_KB946334.1"/>
</dbReference>
<proteinExistence type="predicted"/>
<keyword evidence="3" id="KW-0067">ATP-binding</keyword>
<dbReference type="SUPFAM" id="SSF52540">
    <property type="entry name" value="P-loop containing nucleoside triphosphate hydrolases"/>
    <property type="match status" value="1"/>
</dbReference>
<feature type="domain" description="ABC transporter" evidence="4">
    <location>
        <begin position="17"/>
        <end position="71"/>
    </location>
</feature>
<evidence type="ECO:0000313" key="5">
    <source>
        <dbReference type="EMBL" id="EOL45127.1"/>
    </source>
</evidence>
<protein>
    <recommendedName>
        <fullName evidence="4">ABC transporter domain-containing protein</fullName>
    </recommendedName>
</protein>
<dbReference type="Gene3D" id="3.40.50.300">
    <property type="entry name" value="P-loop containing nucleotide triphosphate hydrolases"/>
    <property type="match status" value="1"/>
</dbReference>
<evidence type="ECO:0000259" key="4">
    <source>
        <dbReference type="Pfam" id="PF00005"/>
    </source>
</evidence>
<keyword evidence="6" id="KW-1185">Reference proteome</keyword>